<feature type="transmembrane region" description="Helical" evidence="5">
    <location>
        <begin position="462"/>
        <end position="481"/>
    </location>
</feature>
<feature type="transmembrane region" description="Helical" evidence="5">
    <location>
        <begin position="322"/>
        <end position="350"/>
    </location>
</feature>
<dbReference type="InterPro" id="IPR029485">
    <property type="entry name" value="CAT_C"/>
</dbReference>
<keyword evidence="2 5" id="KW-0812">Transmembrane</keyword>
<feature type="transmembrane region" description="Helical" evidence="5">
    <location>
        <begin position="398"/>
        <end position="417"/>
    </location>
</feature>
<keyword evidence="8" id="KW-1185">Reference proteome</keyword>
<dbReference type="OrthoDB" id="3900342at2759"/>
<feature type="transmembrane region" description="Helical" evidence="5">
    <location>
        <begin position="275"/>
        <end position="302"/>
    </location>
</feature>
<evidence type="ECO:0000256" key="4">
    <source>
        <dbReference type="ARBA" id="ARBA00023136"/>
    </source>
</evidence>
<name>A0A5E4MU06_9HEMI</name>
<feature type="transmembrane region" description="Helical" evidence="5">
    <location>
        <begin position="165"/>
        <end position="182"/>
    </location>
</feature>
<sequence length="594" mass="65068">MTGNTLYRTLCRKKTFTAEDTEPGKEKFRRVLTVFDLTSLGVGATLGSGVYILAGTVAKSIAGPAVVLSFVVAAIVSSFSGVCYAEFAGRVPKAGSAYIYSYVTVGEFIAFIIGWNLFIDHTIGTASVGKAMTNCLDAILGDPQKRYMKKHYPMHVDFLGEYPDIGSFFFIMLIAIVLAWGVRKSSTLNSVFTVLNLLTVGTVITSGIYFANLSNWFIPKSEIPVGVKGGEGGFLPFGWTGVVVGAARCFYGFIGFESISTTGEETKNPKKTIPLAIMFSLLVATLVYVGVASVLTLMWPYYDQDTEAPFSVVYEHLGMPVIKYMVTCGAIFALFTTLLGCLFPIPRILYSMASDGLLFEFLSIVNEKTKTPLVATLISGLGAGILSTVFNLEQLVEMTSIGTLISYLIVCVCVLILRYKNNDTEVRDNDTNIDSNNSFFNSWFDLANAKIPNADTQFASRILISIYTITAFVFCICSVNIDCYGGAYQVPIVVTIVFTVAVLLIIPIVLNRLPQAIENLMFKVPFVPFIPCLSIVLNFYLMMELSYKTWIRFGSGIIIGIFIYVIYGARNSIEGKKQSVSEDIKDGQIQKIAL</sequence>
<feature type="transmembrane region" description="Helical" evidence="5">
    <location>
        <begin position="194"/>
        <end position="213"/>
    </location>
</feature>
<dbReference type="FunFam" id="1.20.1740.10:FF:000010">
    <property type="entry name" value="probable cationic amino acid transporter"/>
    <property type="match status" value="1"/>
</dbReference>
<dbReference type="Pfam" id="PF13520">
    <property type="entry name" value="AA_permease_2"/>
    <property type="match status" value="1"/>
</dbReference>
<dbReference type="PANTHER" id="PTHR43243:SF105">
    <property type="entry name" value="CATIONIC AMINO ACID TRANSPORTER C-TERMINAL DOMAIN-CONTAINING PROTEIN"/>
    <property type="match status" value="1"/>
</dbReference>
<feature type="domain" description="Cationic amino acid transporter C-terminal" evidence="6">
    <location>
        <begin position="522"/>
        <end position="572"/>
    </location>
</feature>
<dbReference type="GO" id="GO:0061459">
    <property type="term" value="F:L-arginine transmembrane transporter activity"/>
    <property type="evidence" value="ECO:0007669"/>
    <property type="project" value="TreeGrafter"/>
</dbReference>
<feature type="transmembrane region" description="Helical" evidence="5">
    <location>
        <begin position="97"/>
        <end position="118"/>
    </location>
</feature>
<dbReference type="GO" id="GO:0015189">
    <property type="term" value="F:L-lysine transmembrane transporter activity"/>
    <property type="evidence" value="ECO:0007669"/>
    <property type="project" value="TreeGrafter"/>
</dbReference>
<keyword evidence="4 5" id="KW-0472">Membrane</keyword>
<dbReference type="AlphaFoldDB" id="A0A5E4MU06"/>
<dbReference type="InterPro" id="IPR002293">
    <property type="entry name" value="AA/rel_permease1"/>
</dbReference>
<feature type="transmembrane region" description="Helical" evidence="5">
    <location>
        <begin position="487"/>
        <end position="510"/>
    </location>
</feature>
<evidence type="ECO:0000313" key="8">
    <source>
        <dbReference type="Proteomes" id="UP000325440"/>
    </source>
</evidence>
<dbReference type="Pfam" id="PF13906">
    <property type="entry name" value="AA_permease_C"/>
    <property type="match status" value="1"/>
</dbReference>
<feature type="transmembrane region" description="Helical" evidence="5">
    <location>
        <begin position="66"/>
        <end position="85"/>
    </location>
</feature>
<feature type="transmembrane region" description="Helical" evidence="5">
    <location>
        <begin position="549"/>
        <end position="567"/>
    </location>
</feature>
<feature type="transmembrane region" description="Helical" evidence="5">
    <location>
        <begin position="522"/>
        <end position="543"/>
    </location>
</feature>
<dbReference type="PANTHER" id="PTHR43243">
    <property type="entry name" value="INNER MEMBRANE TRANSPORTER YGJI-RELATED"/>
    <property type="match status" value="1"/>
</dbReference>
<dbReference type="Proteomes" id="UP000325440">
    <property type="component" value="Unassembled WGS sequence"/>
</dbReference>
<dbReference type="GO" id="GO:0097638">
    <property type="term" value="P:L-arginine import across plasma membrane"/>
    <property type="evidence" value="ECO:0007669"/>
    <property type="project" value="TreeGrafter"/>
</dbReference>
<proteinExistence type="predicted"/>
<reference evidence="7 8" key="1">
    <citation type="submission" date="2019-08" db="EMBL/GenBank/DDBJ databases">
        <authorList>
            <person name="Alioto T."/>
            <person name="Alioto T."/>
            <person name="Gomez Garrido J."/>
        </authorList>
    </citation>
    <scope>NUCLEOTIDE SEQUENCE [LARGE SCALE GENOMIC DNA]</scope>
</reference>
<evidence type="ECO:0000256" key="5">
    <source>
        <dbReference type="SAM" id="Phobius"/>
    </source>
</evidence>
<comment type="subcellular location">
    <subcellularLocation>
        <location evidence="1">Membrane</location>
        <topology evidence="1">Multi-pass membrane protein</topology>
    </subcellularLocation>
</comment>
<evidence type="ECO:0000256" key="3">
    <source>
        <dbReference type="ARBA" id="ARBA00022989"/>
    </source>
</evidence>
<evidence type="ECO:0000313" key="7">
    <source>
        <dbReference type="EMBL" id="VVC32911.1"/>
    </source>
</evidence>
<evidence type="ECO:0000256" key="1">
    <source>
        <dbReference type="ARBA" id="ARBA00004141"/>
    </source>
</evidence>
<gene>
    <name evidence="7" type="ORF">CINCED_3A022960</name>
</gene>
<dbReference type="PIRSF" id="PIRSF006060">
    <property type="entry name" value="AA_transporter"/>
    <property type="match status" value="1"/>
</dbReference>
<feature type="transmembrane region" description="Helical" evidence="5">
    <location>
        <begin position="371"/>
        <end position="392"/>
    </location>
</feature>
<dbReference type="GO" id="GO:0005886">
    <property type="term" value="C:plasma membrane"/>
    <property type="evidence" value="ECO:0007669"/>
    <property type="project" value="TreeGrafter"/>
</dbReference>
<evidence type="ECO:0000256" key="2">
    <source>
        <dbReference type="ARBA" id="ARBA00022692"/>
    </source>
</evidence>
<dbReference type="GO" id="GO:0000064">
    <property type="term" value="F:L-ornithine transmembrane transporter activity"/>
    <property type="evidence" value="ECO:0007669"/>
    <property type="project" value="TreeGrafter"/>
</dbReference>
<organism evidence="7 8">
    <name type="scientific">Cinara cedri</name>
    <dbReference type="NCBI Taxonomy" id="506608"/>
    <lineage>
        <taxon>Eukaryota</taxon>
        <taxon>Metazoa</taxon>
        <taxon>Ecdysozoa</taxon>
        <taxon>Arthropoda</taxon>
        <taxon>Hexapoda</taxon>
        <taxon>Insecta</taxon>
        <taxon>Pterygota</taxon>
        <taxon>Neoptera</taxon>
        <taxon>Paraneoptera</taxon>
        <taxon>Hemiptera</taxon>
        <taxon>Sternorrhyncha</taxon>
        <taxon>Aphidomorpha</taxon>
        <taxon>Aphidoidea</taxon>
        <taxon>Aphididae</taxon>
        <taxon>Lachninae</taxon>
        <taxon>Cinara</taxon>
    </lineage>
</organism>
<keyword evidence="3 5" id="KW-1133">Transmembrane helix</keyword>
<dbReference type="Gene3D" id="1.20.1740.10">
    <property type="entry name" value="Amino acid/polyamine transporter I"/>
    <property type="match status" value="1"/>
</dbReference>
<accession>A0A5E4MU06</accession>
<dbReference type="EMBL" id="CABPRJ010000960">
    <property type="protein sequence ID" value="VVC32911.1"/>
    <property type="molecule type" value="Genomic_DNA"/>
</dbReference>
<feature type="transmembrane region" description="Helical" evidence="5">
    <location>
        <begin position="233"/>
        <end position="254"/>
    </location>
</feature>
<evidence type="ECO:0000259" key="6">
    <source>
        <dbReference type="Pfam" id="PF13906"/>
    </source>
</evidence>
<feature type="transmembrane region" description="Helical" evidence="5">
    <location>
        <begin position="34"/>
        <end position="54"/>
    </location>
</feature>
<protein>
    <submittedName>
        <fullName evidence="7">Cationic amino acid transporter, C-terminal,Amino acid/polyamine transporter I</fullName>
    </submittedName>
</protein>